<dbReference type="Pfam" id="PF04172">
    <property type="entry name" value="LrgB"/>
    <property type="match status" value="1"/>
</dbReference>
<dbReference type="RefSeq" id="WP_289409421.1">
    <property type="nucleotide sequence ID" value="NZ_JAUCDY010000001.1"/>
</dbReference>
<protein>
    <submittedName>
        <fullName evidence="6">LrgB family protein</fullName>
    </submittedName>
</protein>
<evidence type="ECO:0000256" key="1">
    <source>
        <dbReference type="ARBA" id="ARBA00004141"/>
    </source>
</evidence>
<evidence type="ECO:0000313" key="7">
    <source>
        <dbReference type="Proteomes" id="UP001241056"/>
    </source>
</evidence>
<proteinExistence type="predicted"/>
<reference evidence="6 7" key="1">
    <citation type="submission" date="2023-06" db="EMBL/GenBank/DDBJ databases">
        <title>Thiopseudomonas sp. CY1220 draft genome sequence.</title>
        <authorList>
            <person name="Zhao G."/>
            <person name="An M."/>
        </authorList>
    </citation>
    <scope>NUCLEOTIDE SEQUENCE [LARGE SCALE GENOMIC DNA]</scope>
    <source>
        <strain evidence="6 7">CY1220</strain>
    </source>
</reference>
<evidence type="ECO:0000313" key="6">
    <source>
        <dbReference type="EMBL" id="MDM7856820.1"/>
    </source>
</evidence>
<evidence type="ECO:0000256" key="2">
    <source>
        <dbReference type="ARBA" id="ARBA00022692"/>
    </source>
</evidence>
<feature type="transmembrane region" description="Helical" evidence="5">
    <location>
        <begin position="98"/>
        <end position="123"/>
    </location>
</feature>
<name>A0ABT7SKV3_9GAMM</name>
<keyword evidence="7" id="KW-1185">Reference proteome</keyword>
<feature type="transmembrane region" description="Helical" evidence="5">
    <location>
        <begin position="39"/>
        <end position="59"/>
    </location>
</feature>
<feature type="transmembrane region" description="Helical" evidence="5">
    <location>
        <begin position="214"/>
        <end position="237"/>
    </location>
</feature>
<comment type="caution">
    <text evidence="6">The sequence shown here is derived from an EMBL/GenBank/DDBJ whole genome shotgun (WGS) entry which is preliminary data.</text>
</comment>
<sequence>MSLDWQGALNVVLEHPLFSVGLTLAVYQLAQALYARTKLMLLQPLLVAVLLLVGTLVLLRMDYQLYKNNTQLLTLLLGPATVALAVPLYQNIKRVRQVLLPTLITLLVAGTFATVLGVGIAWLMGAEHMIVMALAPKSVTTPIAMLVAEQIGGSASLAAVFVMITGMLGAIFGVELLRLFRVVHPAAVGMALGMVAHAIGTARCLQEGEEQGAFAALAMSMMGVITAVALPLVVALLS</sequence>
<evidence type="ECO:0000256" key="4">
    <source>
        <dbReference type="ARBA" id="ARBA00023136"/>
    </source>
</evidence>
<keyword evidence="4 5" id="KW-0472">Membrane</keyword>
<evidence type="ECO:0000256" key="3">
    <source>
        <dbReference type="ARBA" id="ARBA00022989"/>
    </source>
</evidence>
<feature type="transmembrane region" description="Helical" evidence="5">
    <location>
        <begin position="155"/>
        <end position="176"/>
    </location>
</feature>
<dbReference type="Proteomes" id="UP001241056">
    <property type="component" value="Unassembled WGS sequence"/>
</dbReference>
<dbReference type="PANTHER" id="PTHR30249">
    <property type="entry name" value="PUTATIVE SEROTONIN TRANSPORTER"/>
    <property type="match status" value="1"/>
</dbReference>
<keyword evidence="2 5" id="KW-0812">Transmembrane</keyword>
<comment type="subcellular location">
    <subcellularLocation>
        <location evidence="1">Membrane</location>
        <topology evidence="1">Multi-pass membrane protein</topology>
    </subcellularLocation>
</comment>
<feature type="transmembrane region" description="Helical" evidence="5">
    <location>
        <begin position="71"/>
        <end position="89"/>
    </location>
</feature>
<feature type="transmembrane region" description="Helical" evidence="5">
    <location>
        <begin position="182"/>
        <end position="202"/>
    </location>
</feature>
<dbReference type="PANTHER" id="PTHR30249:SF0">
    <property type="entry name" value="PLASTIDAL GLYCOLATE_GLYCERATE TRANSLOCATOR 1, CHLOROPLASTIC"/>
    <property type="match status" value="1"/>
</dbReference>
<evidence type="ECO:0000256" key="5">
    <source>
        <dbReference type="SAM" id="Phobius"/>
    </source>
</evidence>
<keyword evidence="3 5" id="KW-1133">Transmembrane helix</keyword>
<dbReference type="EMBL" id="JAUCDY010000001">
    <property type="protein sequence ID" value="MDM7856820.1"/>
    <property type="molecule type" value="Genomic_DNA"/>
</dbReference>
<accession>A0ABT7SKV3</accession>
<gene>
    <name evidence="6" type="ORF">QEZ41_00785</name>
</gene>
<dbReference type="InterPro" id="IPR007300">
    <property type="entry name" value="CidB/LrgB"/>
</dbReference>
<feature type="transmembrane region" description="Helical" evidence="5">
    <location>
        <begin position="6"/>
        <end position="27"/>
    </location>
</feature>
<organism evidence="6 7">
    <name type="scientific">Thiopseudomonas acetoxidans</name>
    <dbReference type="NCBI Taxonomy" id="3041622"/>
    <lineage>
        <taxon>Bacteria</taxon>
        <taxon>Pseudomonadati</taxon>
        <taxon>Pseudomonadota</taxon>
        <taxon>Gammaproteobacteria</taxon>
        <taxon>Pseudomonadales</taxon>
        <taxon>Pseudomonadaceae</taxon>
        <taxon>Thiopseudomonas</taxon>
    </lineage>
</organism>